<organism evidence="4 5">
    <name type="scientific">Sediminihabitans luteus</name>
    <dbReference type="NCBI Taxonomy" id="1138585"/>
    <lineage>
        <taxon>Bacteria</taxon>
        <taxon>Bacillati</taxon>
        <taxon>Actinomycetota</taxon>
        <taxon>Actinomycetes</taxon>
        <taxon>Micrococcales</taxon>
        <taxon>Cellulomonadaceae</taxon>
        <taxon>Sediminihabitans</taxon>
    </lineage>
</organism>
<dbReference type="PROSITE" id="PS51257">
    <property type="entry name" value="PROKAR_LIPOPROTEIN"/>
    <property type="match status" value="1"/>
</dbReference>
<dbReference type="AlphaFoldDB" id="A0A2M9CQ91"/>
<evidence type="ECO:0000256" key="2">
    <source>
        <dbReference type="SAM" id="SignalP"/>
    </source>
</evidence>
<feature type="domain" description="SH3b" evidence="3">
    <location>
        <begin position="64"/>
        <end position="124"/>
    </location>
</feature>
<protein>
    <submittedName>
        <fullName evidence="4">SH3-like domain-containing protein</fullName>
    </submittedName>
</protein>
<gene>
    <name evidence="4" type="ORF">CLV28_1563</name>
</gene>
<evidence type="ECO:0000313" key="4">
    <source>
        <dbReference type="EMBL" id="PJJ74074.1"/>
    </source>
</evidence>
<feature type="domain" description="SH3b" evidence="3">
    <location>
        <begin position="136"/>
        <end position="198"/>
    </location>
</feature>
<keyword evidence="5" id="KW-1185">Reference proteome</keyword>
<evidence type="ECO:0000259" key="3">
    <source>
        <dbReference type="SMART" id="SM00287"/>
    </source>
</evidence>
<feature type="chain" id="PRO_5039706650" evidence="2">
    <location>
        <begin position="26"/>
        <end position="348"/>
    </location>
</feature>
<proteinExistence type="predicted"/>
<dbReference type="OrthoDB" id="9792074at2"/>
<dbReference type="EMBL" id="PGFE01000002">
    <property type="protein sequence ID" value="PJJ74074.1"/>
    <property type="molecule type" value="Genomic_DNA"/>
</dbReference>
<dbReference type="InterPro" id="IPR052354">
    <property type="entry name" value="Cell_Wall_Dynamics_Protein"/>
</dbReference>
<accession>A0A2M9CQ91</accession>
<feature type="signal peptide" evidence="2">
    <location>
        <begin position="1"/>
        <end position="25"/>
    </location>
</feature>
<sequence length="348" mass="35715">MVAIKTYLRPGVVAMLLLGLLTSGCEGPVAVSDASHPPRAPSALDHPTMPSPSDAPSPSVTVPPIAVTSALANVREAPECDATALVKLEAGAPVQIAGDPRSGWYPVEISGLEGWVAGSVLDGPGIPEIAQLCGDATSAVETSEQANVRVAPSCSAKVVTRLAANTSVELTGDPQSGWYPVKAGDLEGWIAGSLLSGPEVPQIGQLCGSTIADQLSSTAATEPIGSVRIYGPEGGGNYGQGFADGECSNWHVRVVNQSNTAIAGFTFTSVEAEYVNGYSDASTQVTAQAPAPVQVDAYVAPGTEQDVRFRACTSTPYPGSGFDLGVTPSNTIIYHWVTGRDGSSNFGW</sequence>
<dbReference type="Proteomes" id="UP000231693">
    <property type="component" value="Unassembled WGS sequence"/>
</dbReference>
<dbReference type="Gene3D" id="2.30.30.40">
    <property type="entry name" value="SH3 Domains"/>
    <property type="match status" value="2"/>
</dbReference>
<dbReference type="PANTHER" id="PTHR34408:SF1">
    <property type="entry name" value="GLYCOSYL HYDROLASE FAMILY 19 DOMAIN-CONTAINING PROTEIN HI_1415"/>
    <property type="match status" value="1"/>
</dbReference>
<dbReference type="SMART" id="SM00287">
    <property type="entry name" value="SH3b"/>
    <property type="match status" value="2"/>
</dbReference>
<feature type="region of interest" description="Disordered" evidence="1">
    <location>
        <begin position="29"/>
        <end position="60"/>
    </location>
</feature>
<keyword evidence="2" id="KW-0732">Signal</keyword>
<dbReference type="Pfam" id="PF08239">
    <property type="entry name" value="SH3_3"/>
    <property type="match status" value="2"/>
</dbReference>
<name>A0A2M9CQ91_9CELL</name>
<evidence type="ECO:0000313" key="5">
    <source>
        <dbReference type="Proteomes" id="UP000231693"/>
    </source>
</evidence>
<dbReference type="PANTHER" id="PTHR34408">
    <property type="entry name" value="FAMILY PROTEIN, PUTATIVE-RELATED"/>
    <property type="match status" value="1"/>
</dbReference>
<comment type="caution">
    <text evidence="4">The sequence shown here is derived from an EMBL/GenBank/DDBJ whole genome shotgun (WGS) entry which is preliminary data.</text>
</comment>
<evidence type="ECO:0000256" key="1">
    <source>
        <dbReference type="SAM" id="MobiDB-lite"/>
    </source>
</evidence>
<dbReference type="InterPro" id="IPR003646">
    <property type="entry name" value="SH3-like_bac-type"/>
</dbReference>
<reference evidence="4 5" key="1">
    <citation type="submission" date="2017-11" db="EMBL/GenBank/DDBJ databases">
        <title>Genomic Encyclopedia of Archaeal and Bacterial Type Strains, Phase II (KMG-II): From Individual Species to Whole Genera.</title>
        <authorList>
            <person name="Goeker M."/>
        </authorList>
    </citation>
    <scope>NUCLEOTIDE SEQUENCE [LARGE SCALE GENOMIC DNA]</scope>
    <source>
        <strain evidence="4 5">DSM 25478</strain>
    </source>
</reference>